<reference evidence="2" key="1">
    <citation type="submission" date="2018-07" db="EMBL/GenBank/DDBJ databases">
        <authorList>
            <consortium name="PulseNet: The National Subtyping Network for Foodborne Disease Surveillance"/>
            <person name="Tarr C.L."/>
            <person name="Trees E."/>
            <person name="Katz L.S."/>
            <person name="Carleton-Romer H.A."/>
            <person name="Stroika S."/>
            <person name="Kucerova Z."/>
            <person name="Roache K.F."/>
            <person name="Sabol A.L."/>
            <person name="Besser J."/>
            <person name="Gerner-Smidt P."/>
        </authorList>
    </citation>
    <scope>NUCLEOTIDE SEQUENCE</scope>
    <source>
        <strain evidence="2">PNUSAS028293</strain>
    </source>
</reference>
<name>A0A5Z8MDP7_SALER</name>
<gene>
    <name evidence="2" type="ORF">CV292_24095</name>
</gene>
<feature type="transmembrane region" description="Helical" evidence="1">
    <location>
        <begin position="31"/>
        <end position="48"/>
    </location>
</feature>
<dbReference type="EMBL" id="AAKKTY010000029">
    <property type="protein sequence ID" value="ECS8942227.1"/>
    <property type="molecule type" value="Genomic_DNA"/>
</dbReference>
<dbReference type="GO" id="GO:0009289">
    <property type="term" value="C:pilus"/>
    <property type="evidence" value="ECO:0007669"/>
    <property type="project" value="InterPro"/>
</dbReference>
<dbReference type="InterPro" id="IPR036937">
    <property type="entry name" value="Adhesion_dom_fimbrial_sf"/>
</dbReference>
<dbReference type="InterPro" id="IPR050263">
    <property type="entry name" value="Bact_Fimbrial_Adh_Pro"/>
</dbReference>
<keyword evidence="1" id="KW-0472">Membrane</keyword>
<dbReference type="AlphaFoldDB" id="A0A5Z8MDP7"/>
<dbReference type="PANTHER" id="PTHR33420:SF25">
    <property type="entry name" value="PROTEIN FIMF"/>
    <property type="match status" value="1"/>
</dbReference>
<sequence>MNEPQGWGYQDREEVCNRESGMKNYSSGHKILLIMLLMVCGGVGAVMLDGRATLSGEVLASACSIALNDRFQTVRMGEMALRDFRSGHGRNTQDFVIHLDNCVMSGGIGKNAQALDPAIRIRFDGVQGAEPWFFAPTGLAQGVAVVLRDERRELVHPGKYLPAVYQKAYDQQVLKYRIEIVPDGKPLLPGDYYTSLRFNIDYE</sequence>
<protein>
    <submittedName>
        <fullName evidence="2">Type 1 fimbrial protein</fullName>
    </submittedName>
</protein>
<dbReference type="GO" id="GO:0043709">
    <property type="term" value="P:cell adhesion involved in single-species biofilm formation"/>
    <property type="evidence" value="ECO:0007669"/>
    <property type="project" value="TreeGrafter"/>
</dbReference>
<accession>A0A5Z8MDP7</accession>
<dbReference type="PANTHER" id="PTHR33420">
    <property type="entry name" value="FIMBRIAL SUBUNIT ELFA-RELATED"/>
    <property type="match status" value="1"/>
</dbReference>
<keyword evidence="1" id="KW-0812">Transmembrane</keyword>
<dbReference type="InterPro" id="IPR008966">
    <property type="entry name" value="Adhesion_dom_sf"/>
</dbReference>
<keyword evidence="1" id="KW-1133">Transmembrane helix</keyword>
<dbReference type="SUPFAM" id="SSF49401">
    <property type="entry name" value="Bacterial adhesins"/>
    <property type="match status" value="1"/>
</dbReference>
<comment type="caution">
    <text evidence="2">The sequence shown here is derived from an EMBL/GenBank/DDBJ whole genome shotgun (WGS) entry which is preliminary data.</text>
</comment>
<evidence type="ECO:0000256" key="1">
    <source>
        <dbReference type="SAM" id="Phobius"/>
    </source>
</evidence>
<evidence type="ECO:0000313" key="2">
    <source>
        <dbReference type="EMBL" id="ECS8942227.1"/>
    </source>
</evidence>
<proteinExistence type="predicted"/>
<organism evidence="2">
    <name type="scientific">Salmonella enterica</name>
    <name type="common">Salmonella choleraesuis</name>
    <dbReference type="NCBI Taxonomy" id="28901"/>
    <lineage>
        <taxon>Bacteria</taxon>
        <taxon>Pseudomonadati</taxon>
        <taxon>Pseudomonadota</taxon>
        <taxon>Gammaproteobacteria</taxon>
        <taxon>Enterobacterales</taxon>
        <taxon>Enterobacteriaceae</taxon>
        <taxon>Salmonella</taxon>
    </lineage>
</organism>
<dbReference type="Gene3D" id="2.60.40.1090">
    <property type="entry name" value="Fimbrial-type adhesion domain"/>
    <property type="match status" value="1"/>
</dbReference>